<dbReference type="EC" id="6.3.5.11" evidence="7"/>
<dbReference type="PANTHER" id="PTHR43873:SF1">
    <property type="entry name" value="COBYRINATE A,C-DIAMIDE SYNTHASE"/>
    <property type="match status" value="1"/>
</dbReference>
<dbReference type="GO" id="GO:0005524">
    <property type="term" value="F:ATP binding"/>
    <property type="evidence" value="ECO:0007669"/>
    <property type="project" value="UniProtKB-UniRule"/>
</dbReference>
<dbReference type="PANTHER" id="PTHR43873">
    <property type="entry name" value="COBYRINATE A,C-DIAMIDE SYNTHASE"/>
    <property type="match status" value="1"/>
</dbReference>
<evidence type="ECO:0000256" key="3">
    <source>
        <dbReference type="ARBA" id="ARBA00022741"/>
    </source>
</evidence>
<dbReference type="SUPFAM" id="SSF52317">
    <property type="entry name" value="Class I glutamine amidotransferase-like"/>
    <property type="match status" value="1"/>
</dbReference>
<dbReference type="InterPro" id="IPR029062">
    <property type="entry name" value="Class_I_gatase-like"/>
</dbReference>
<dbReference type="NCBIfam" id="TIGR00379">
    <property type="entry name" value="cobB"/>
    <property type="match status" value="1"/>
</dbReference>
<comment type="miscellaneous">
    <text evidence="7">The a and c carboxylates of cobyrinate are activated for nucleophilic attack via formation of a phosphorylated intermediate by ATP. CbiA catalyzes first the amidation of the c-carboxylate, and then that of the a-carboxylate.</text>
</comment>
<reference evidence="10 11" key="1">
    <citation type="journal article" date="2015" name="Genome Announc.">
        <title>Expanding the biotechnology potential of lactobacilli through comparative genomics of 213 strains and associated genera.</title>
        <authorList>
            <person name="Sun Z."/>
            <person name="Harris H.M."/>
            <person name="McCann A."/>
            <person name="Guo C."/>
            <person name="Argimon S."/>
            <person name="Zhang W."/>
            <person name="Yang X."/>
            <person name="Jeffery I.B."/>
            <person name="Cooney J.C."/>
            <person name="Kagawa T.F."/>
            <person name="Liu W."/>
            <person name="Song Y."/>
            <person name="Salvetti E."/>
            <person name="Wrobel A."/>
            <person name="Rasinkangas P."/>
            <person name="Parkhill J."/>
            <person name="Rea M.C."/>
            <person name="O'Sullivan O."/>
            <person name="Ritari J."/>
            <person name="Douillard F.P."/>
            <person name="Paul Ross R."/>
            <person name="Yang R."/>
            <person name="Briner A.E."/>
            <person name="Felis G.E."/>
            <person name="de Vos W.M."/>
            <person name="Barrangou R."/>
            <person name="Klaenhammer T.R."/>
            <person name="Caufield P.W."/>
            <person name="Cui Y."/>
            <person name="Zhang H."/>
            <person name="O'Toole P.W."/>
        </authorList>
    </citation>
    <scope>NUCLEOTIDE SEQUENCE [LARGE SCALE GENOMIC DNA]</scope>
    <source>
        <strain evidence="10 11">DSM 23365</strain>
    </source>
</reference>
<keyword evidence="2 7" id="KW-0436">Ligase</keyword>
<name>A0A0R2EH27_9LACO</name>
<proteinExistence type="inferred from homology"/>
<dbReference type="Proteomes" id="UP000051442">
    <property type="component" value="Unassembled WGS sequence"/>
</dbReference>
<dbReference type="CDD" id="cd05388">
    <property type="entry name" value="CobB_N"/>
    <property type="match status" value="1"/>
</dbReference>
<dbReference type="Pfam" id="PF07685">
    <property type="entry name" value="GATase_3"/>
    <property type="match status" value="1"/>
</dbReference>
<dbReference type="InterPro" id="IPR027417">
    <property type="entry name" value="P-loop_NTPase"/>
</dbReference>
<protein>
    <recommendedName>
        <fullName evidence="7">Cobyrinate a,c-diamide synthase</fullName>
        <ecNumber evidence="7">6.3.5.11</ecNumber>
    </recommendedName>
    <alternativeName>
        <fullName evidence="7">Cobyrinic acid a,c-diamide synthetase</fullName>
    </alternativeName>
</protein>
<comment type="similarity">
    <text evidence="7">Belongs to the CobB/CbiA family.</text>
</comment>
<keyword evidence="3 7" id="KW-0547">Nucleotide-binding</keyword>
<dbReference type="AlphaFoldDB" id="A0A0R2EH27"/>
<comment type="caution">
    <text evidence="10">The sequence shown here is derived from an EMBL/GenBank/DDBJ whole genome shotgun (WGS) entry which is preliminary data.</text>
</comment>
<keyword evidence="5 7" id="KW-0460">Magnesium</keyword>
<evidence type="ECO:0000256" key="7">
    <source>
        <dbReference type="HAMAP-Rule" id="MF_00027"/>
    </source>
</evidence>
<dbReference type="HAMAP" id="MF_00027">
    <property type="entry name" value="CobB_CbiA"/>
    <property type="match status" value="1"/>
</dbReference>
<feature type="active site" description="Nucleophile" evidence="7">
    <location>
        <position position="327"/>
    </location>
</feature>
<feature type="domain" description="CobB/CobQ-like glutamine amidotransferase" evidence="9">
    <location>
        <begin position="246"/>
        <end position="439"/>
    </location>
</feature>
<keyword evidence="6 7" id="KW-0315">Glutamine amidotransferase</keyword>
<dbReference type="Gene3D" id="3.40.50.300">
    <property type="entry name" value="P-loop containing nucleotide triphosphate hydrolases"/>
    <property type="match status" value="1"/>
</dbReference>
<dbReference type="SUPFAM" id="SSF52540">
    <property type="entry name" value="P-loop containing nucleoside triphosphate hydrolases"/>
    <property type="match status" value="1"/>
</dbReference>
<dbReference type="GO" id="GO:0042242">
    <property type="term" value="F:cobyrinic acid a,c-diamide synthase activity"/>
    <property type="evidence" value="ECO:0007669"/>
    <property type="project" value="UniProtKB-UniRule"/>
</dbReference>
<evidence type="ECO:0000256" key="5">
    <source>
        <dbReference type="ARBA" id="ARBA00022842"/>
    </source>
</evidence>
<evidence type="ECO:0000313" key="11">
    <source>
        <dbReference type="Proteomes" id="UP000051442"/>
    </source>
</evidence>
<organism evidence="10 11">
    <name type="scientific">Secundilactobacillus similis DSM 23365 = JCM 2765</name>
    <dbReference type="NCBI Taxonomy" id="1423804"/>
    <lineage>
        <taxon>Bacteria</taxon>
        <taxon>Bacillati</taxon>
        <taxon>Bacillota</taxon>
        <taxon>Bacilli</taxon>
        <taxon>Lactobacillales</taxon>
        <taxon>Lactobacillaceae</taxon>
        <taxon>Secundilactobacillus</taxon>
    </lineage>
</organism>
<dbReference type="Gene3D" id="3.40.50.880">
    <property type="match status" value="1"/>
</dbReference>
<keyword evidence="7" id="KW-0169">Cobalamin biosynthesis</keyword>
<dbReference type="RefSeq" id="WP_057152454.1">
    <property type="nucleotide sequence ID" value="NZ_AYZM01000178.1"/>
</dbReference>
<dbReference type="PROSITE" id="PS51274">
    <property type="entry name" value="GATASE_COBBQ"/>
    <property type="match status" value="1"/>
</dbReference>
<dbReference type="OrthoDB" id="9764035at2"/>
<comment type="cofactor">
    <cofactor evidence="1 7">
        <name>Mg(2+)</name>
        <dbReference type="ChEBI" id="CHEBI:18420"/>
    </cofactor>
</comment>
<evidence type="ECO:0000259" key="8">
    <source>
        <dbReference type="Pfam" id="PF01656"/>
    </source>
</evidence>
<keyword evidence="4 7" id="KW-0067">ATP-binding</keyword>
<dbReference type="InterPro" id="IPR004484">
    <property type="entry name" value="CbiA/CobB_synth"/>
</dbReference>
<dbReference type="InterPro" id="IPR011698">
    <property type="entry name" value="GATase_3"/>
</dbReference>
<feature type="site" description="Increases nucleophilicity of active site Cys" evidence="7">
    <location>
        <position position="433"/>
    </location>
</feature>
<feature type="domain" description="CobQ/CobB/MinD/ParA nucleotide binding" evidence="8">
    <location>
        <begin position="5"/>
        <end position="189"/>
    </location>
</feature>
<accession>A0A0R2EH27</accession>
<evidence type="ECO:0000313" key="10">
    <source>
        <dbReference type="EMBL" id="KRN15582.1"/>
    </source>
</evidence>
<evidence type="ECO:0000259" key="9">
    <source>
        <dbReference type="Pfam" id="PF07685"/>
    </source>
</evidence>
<evidence type="ECO:0000256" key="1">
    <source>
        <dbReference type="ARBA" id="ARBA00001946"/>
    </source>
</evidence>
<dbReference type="EMBL" id="AYZM01000178">
    <property type="protein sequence ID" value="KRN15582.1"/>
    <property type="molecule type" value="Genomic_DNA"/>
</dbReference>
<dbReference type="UniPathway" id="UPA00148">
    <property type="reaction ID" value="UER00231"/>
</dbReference>
<dbReference type="STRING" id="1423804.FD14_GL002926"/>
<evidence type="ECO:0000256" key="4">
    <source>
        <dbReference type="ARBA" id="ARBA00022840"/>
    </source>
</evidence>
<comment type="domain">
    <text evidence="7">Comprises of two domains. The C-terminal domain contains the binding site for glutamine and catalyzes the hydrolysis of this substrate to glutamate and ammonia. The N-terminal domain is anticipated to bind ATP and cobyrinate and catalyzes the ultimate synthesis of the diamide product. The ammonia produced via the glutaminase domain is probably translocated to the adjacent domain via a molecular tunnel, where it reacts with an activated intermediate.</text>
</comment>
<dbReference type="GO" id="GO:0009236">
    <property type="term" value="P:cobalamin biosynthetic process"/>
    <property type="evidence" value="ECO:0007669"/>
    <property type="project" value="UniProtKB-UniRule"/>
</dbReference>
<comment type="catalytic activity">
    <reaction evidence="7">
        <text>cob(II)yrinate + 2 L-glutamine + 2 ATP + 2 H2O = cob(II)yrinate a,c diamide + 2 L-glutamate + 2 ADP + 2 phosphate + 2 H(+)</text>
        <dbReference type="Rhea" id="RHEA:26289"/>
        <dbReference type="ChEBI" id="CHEBI:15377"/>
        <dbReference type="ChEBI" id="CHEBI:15378"/>
        <dbReference type="ChEBI" id="CHEBI:29985"/>
        <dbReference type="ChEBI" id="CHEBI:30616"/>
        <dbReference type="ChEBI" id="CHEBI:43474"/>
        <dbReference type="ChEBI" id="CHEBI:58359"/>
        <dbReference type="ChEBI" id="CHEBI:58537"/>
        <dbReference type="ChEBI" id="CHEBI:58894"/>
        <dbReference type="ChEBI" id="CHEBI:456216"/>
        <dbReference type="EC" id="6.3.5.11"/>
    </reaction>
</comment>
<sequence>MKKLLIAGATSGSGKTSVTLAILAALHKQYRIQPYKVGPDYVDTKFHSRITGRQSRNIDSFLVPDPQTLRQLFARDTSDVDLGLIEGVMGLYDGLGTDKDAHSTASIAKQLDVPVILVVNARSASTSVAAIVKGFMTFDPAVPIAGVVVNNVMSENHYQLIKGAIDRYVGLPVLGYLPFKKELALPSRQLGLVPDNELPEIDSKIAALGELATKHLDLDRLLALAGTSTAIENPQPLARQRVRLRLGIAQDDAFSFYYRDNLTALREAGVTLIPFSPIHDAKLPDVDALYLGGGYPEEFAEQLVANGTMKQSIRVFSEADKPIYAECGGLMYLGQQLRTADGTFEMVGIFNGDSQMTPRLKRFGYCQATPRTTTVIGDAGTVIYGHEFHHSVFTTHDNQLKPVLEMAKVRDGQTVATWTGGYQVRRTFASYLHVHFYQSRALFERLLQQLGAVRDATD</sequence>
<dbReference type="Pfam" id="PF01656">
    <property type="entry name" value="CbiA"/>
    <property type="match status" value="1"/>
</dbReference>
<comment type="function">
    <text evidence="7">Catalyzes the ATP-dependent amidation of the two carboxylate groups at positions a and c of cobyrinate, using either L-glutamine or ammonia as the nitrogen source.</text>
</comment>
<evidence type="ECO:0000256" key="6">
    <source>
        <dbReference type="ARBA" id="ARBA00022962"/>
    </source>
</evidence>
<comment type="pathway">
    <text evidence="7">Cofactor biosynthesis; adenosylcobalamin biosynthesis; cob(II)yrinate a,c-diamide from sirohydrochlorin (anaerobic route): step 10/10.</text>
</comment>
<dbReference type="NCBIfam" id="NF002204">
    <property type="entry name" value="PRK01077.1"/>
    <property type="match status" value="1"/>
</dbReference>
<gene>
    <name evidence="7" type="primary">cbiA</name>
    <name evidence="10" type="ORF">FD14_GL002926</name>
</gene>
<dbReference type="PATRIC" id="fig|1423804.4.peg.3148"/>
<dbReference type="InterPro" id="IPR002586">
    <property type="entry name" value="CobQ/CobB/MinD/ParA_Nub-bd_dom"/>
</dbReference>
<keyword evidence="11" id="KW-1185">Reference proteome</keyword>
<dbReference type="CDD" id="cd03130">
    <property type="entry name" value="GATase1_CobB"/>
    <property type="match status" value="1"/>
</dbReference>
<evidence type="ECO:0000256" key="2">
    <source>
        <dbReference type="ARBA" id="ARBA00022598"/>
    </source>
</evidence>